<dbReference type="Gene3D" id="1.10.287.70">
    <property type="match status" value="1"/>
</dbReference>
<proteinExistence type="predicted"/>
<keyword evidence="4" id="KW-1185">Reference proteome</keyword>
<dbReference type="Proteomes" id="UP001500713">
    <property type="component" value="Unassembled WGS sequence"/>
</dbReference>
<dbReference type="InterPro" id="IPR013099">
    <property type="entry name" value="K_chnl_dom"/>
</dbReference>
<evidence type="ECO:0000313" key="3">
    <source>
        <dbReference type="EMBL" id="GAA0471652.1"/>
    </source>
</evidence>
<feature type="domain" description="Potassium channel" evidence="2">
    <location>
        <begin position="57"/>
        <end position="125"/>
    </location>
</feature>
<feature type="transmembrane region" description="Helical" evidence="1">
    <location>
        <begin position="35"/>
        <end position="53"/>
    </location>
</feature>
<feature type="transmembrane region" description="Helical" evidence="1">
    <location>
        <begin position="102"/>
        <end position="125"/>
    </location>
</feature>
<accession>A0ABP3K531</accession>
<dbReference type="Pfam" id="PF07885">
    <property type="entry name" value="Ion_trans_2"/>
    <property type="match status" value="1"/>
</dbReference>
<evidence type="ECO:0000256" key="1">
    <source>
        <dbReference type="SAM" id="Phobius"/>
    </source>
</evidence>
<dbReference type="EMBL" id="BAAAEM010000002">
    <property type="protein sequence ID" value="GAA0471652.1"/>
    <property type="molecule type" value="Genomic_DNA"/>
</dbReference>
<gene>
    <name evidence="3" type="ORF">GCM10009096_10860</name>
</gene>
<evidence type="ECO:0000313" key="4">
    <source>
        <dbReference type="Proteomes" id="UP001500713"/>
    </source>
</evidence>
<organism evidence="3 4">
    <name type="scientific">Parasphingorhabdus litoris</name>
    <dbReference type="NCBI Taxonomy" id="394733"/>
    <lineage>
        <taxon>Bacteria</taxon>
        <taxon>Pseudomonadati</taxon>
        <taxon>Pseudomonadota</taxon>
        <taxon>Alphaproteobacteria</taxon>
        <taxon>Sphingomonadales</taxon>
        <taxon>Sphingomonadaceae</taxon>
        <taxon>Parasphingorhabdus</taxon>
    </lineage>
</organism>
<dbReference type="SUPFAM" id="SSF81324">
    <property type="entry name" value="Voltage-gated potassium channels"/>
    <property type="match status" value="1"/>
</dbReference>
<reference evidence="4" key="1">
    <citation type="journal article" date="2019" name="Int. J. Syst. Evol. Microbiol.">
        <title>The Global Catalogue of Microorganisms (GCM) 10K type strain sequencing project: providing services to taxonomists for standard genome sequencing and annotation.</title>
        <authorList>
            <consortium name="The Broad Institute Genomics Platform"/>
            <consortium name="The Broad Institute Genome Sequencing Center for Infectious Disease"/>
            <person name="Wu L."/>
            <person name="Ma J."/>
        </authorList>
    </citation>
    <scope>NUCLEOTIDE SEQUENCE [LARGE SCALE GENOMIC DNA]</scope>
    <source>
        <strain evidence="4">JCM 14162</strain>
    </source>
</reference>
<evidence type="ECO:0000259" key="2">
    <source>
        <dbReference type="Pfam" id="PF07885"/>
    </source>
</evidence>
<keyword evidence="1" id="KW-0472">Membrane</keyword>
<keyword evidence="1" id="KW-1133">Transmembrane helix</keyword>
<keyword evidence="1" id="KW-0812">Transmembrane</keyword>
<sequence>MVLLTVLIHGTGMYGLARLLRIEAREEAEEHIHPMSLRGVSVTLILVLGLFALHGIEIWLYAFVYLLLGALPTLPDAVYFSAITYATTGYNDDALNESWRMVAAIEGVNGIILLGWSTAFFVSVVHRMGGSK</sequence>
<protein>
    <recommendedName>
        <fullName evidence="2">Potassium channel domain-containing protein</fullName>
    </recommendedName>
</protein>
<comment type="caution">
    <text evidence="3">The sequence shown here is derived from an EMBL/GenBank/DDBJ whole genome shotgun (WGS) entry which is preliminary data.</text>
</comment>
<name>A0ABP3K531_9SPHN</name>
<feature type="transmembrane region" description="Helical" evidence="1">
    <location>
        <begin position="60"/>
        <end position="82"/>
    </location>
</feature>